<protein>
    <submittedName>
        <fullName evidence="2">Uncharacterized protein</fullName>
    </submittedName>
</protein>
<name>G9EIT8_9GAMM</name>
<dbReference type="EMBL" id="JH413793">
    <property type="protein sequence ID" value="EHL32856.1"/>
    <property type="molecule type" value="Genomic_DNA"/>
</dbReference>
<keyword evidence="1" id="KW-1133">Transmembrane helix</keyword>
<evidence type="ECO:0000313" key="2">
    <source>
        <dbReference type="EMBL" id="EHL32856.1"/>
    </source>
</evidence>
<keyword evidence="1" id="KW-0472">Membrane</keyword>
<dbReference type="Proteomes" id="UP000002770">
    <property type="component" value="Unassembled WGS sequence"/>
</dbReference>
<dbReference type="STRING" id="658187.LDG_5094"/>
<feature type="transmembrane region" description="Helical" evidence="1">
    <location>
        <begin position="17"/>
        <end position="37"/>
    </location>
</feature>
<gene>
    <name evidence="2" type="ORF">LDG_5094</name>
</gene>
<evidence type="ECO:0000313" key="3">
    <source>
        <dbReference type="Proteomes" id="UP000002770"/>
    </source>
</evidence>
<dbReference type="OrthoDB" id="7066290at2"/>
<proteinExistence type="predicted"/>
<dbReference type="InParanoid" id="G9EIT8"/>
<organism evidence="2 3">
    <name type="scientific">Legionella drancourtii LLAP12</name>
    <dbReference type="NCBI Taxonomy" id="658187"/>
    <lineage>
        <taxon>Bacteria</taxon>
        <taxon>Pseudomonadati</taxon>
        <taxon>Pseudomonadota</taxon>
        <taxon>Gammaproteobacteria</taxon>
        <taxon>Legionellales</taxon>
        <taxon>Legionellaceae</taxon>
        <taxon>Legionella</taxon>
    </lineage>
</organism>
<accession>G9EIT8</accession>
<dbReference type="RefSeq" id="WP_006869085.1">
    <property type="nucleotide sequence ID" value="NZ_JH413793.1"/>
</dbReference>
<keyword evidence="1" id="KW-0812">Transmembrane</keyword>
<dbReference type="HOGENOM" id="CLU_2569585_0_0_6"/>
<sequence>MKKISITTLDVGIKNSLIPYLSIIFLLTALGSWQAFLTHSTWHMGDWLINYQGGFVRRGFLGEFIYQLANYTTINPGFYVF</sequence>
<evidence type="ECO:0000256" key="1">
    <source>
        <dbReference type="SAM" id="Phobius"/>
    </source>
</evidence>
<dbReference type="AlphaFoldDB" id="G9EIT8"/>
<reference evidence="2 3" key="1">
    <citation type="journal article" date="2011" name="BMC Genomics">
        <title>Insight into cross-talk between intra-amoebal pathogens.</title>
        <authorList>
            <person name="Gimenez G."/>
            <person name="Bertelli C."/>
            <person name="Moliner C."/>
            <person name="Robert C."/>
            <person name="Raoult D."/>
            <person name="Fournier P.E."/>
            <person name="Greub G."/>
        </authorList>
    </citation>
    <scope>NUCLEOTIDE SEQUENCE [LARGE SCALE GENOMIC DNA]</scope>
    <source>
        <strain evidence="2 3">LLAP12</strain>
    </source>
</reference>
<keyword evidence="3" id="KW-1185">Reference proteome</keyword>